<evidence type="ECO:0000313" key="14">
    <source>
        <dbReference type="Proteomes" id="UP000257139"/>
    </source>
</evidence>
<dbReference type="Proteomes" id="UP000257139">
    <property type="component" value="Unassembled WGS sequence"/>
</dbReference>
<evidence type="ECO:0000256" key="8">
    <source>
        <dbReference type="ARBA" id="ARBA00023114"/>
    </source>
</evidence>
<organism evidence="13 14">
    <name type="scientific">Cupriavidus taiwanensis</name>
    <dbReference type="NCBI Taxonomy" id="164546"/>
    <lineage>
        <taxon>Bacteria</taxon>
        <taxon>Pseudomonadati</taxon>
        <taxon>Pseudomonadota</taxon>
        <taxon>Betaproteobacteria</taxon>
        <taxon>Burkholderiales</taxon>
        <taxon>Burkholderiaceae</taxon>
        <taxon>Cupriavidus</taxon>
    </lineage>
</organism>
<evidence type="ECO:0000256" key="9">
    <source>
        <dbReference type="ARBA" id="ARBA00023136"/>
    </source>
</evidence>
<dbReference type="InterPro" id="IPR033900">
    <property type="entry name" value="Gram_neg_porin_domain"/>
</dbReference>
<dbReference type="GO" id="GO:0015288">
    <property type="term" value="F:porin activity"/>
    <property type="evidence" value="ECO:0007669"/>
    <property type="project" value="UniProtKB-KW"/>
</dbReference>
<feature type="chain" id="PRO_5030545413" evidence="11">
    <location>
        <begin position="38"/>
        <end position="369"/>
    </location>
</feature>
<keyword evidence="6 11" id="KW-0732">Signal</keyword>
<keyword evidence="8" id="KW-0626">Porin</keyword>
<gene>
    <name evidence="13" type="ORF">CBM2594_U10045</name>
</gene>
<dbReference type="EMBL" id="OGUU01000045">
    <property type="protein sequence ID" value="SPC25544.1"/>
    <property type="molecule type" value="Genomic_DNA"/>
</dbReference>
<accession>A0A7Z7JHQ2</accession>
<name>A0A7Z7JHQ2_9BURK</name>
<evidence type="ECO:0000313" key="13">
    <source>
        <dbReference type="EMBL" id="SPC25544.1"/>
    </source>
</evidence>
<evidence type="ECO:0000256" key="3">
    <source>
        <dbReference type="ARBA" id="ARBA00022448"/>
    </source>
</evidence>
<dbReference type="Gene3D" id="2.40.160.10">
    <property type="entry name" value="Porin"/>
    <property type="match status" value="1"/>
</dbReference>
<dbReference type="InterPro" id="IPR023614">
    <property type="entry name" value="Porin_dom_sf"/>
</dbReference>
<protein>
    <submittedName>
        <fullName evidence="13">Porin</fullName>
    </submittedName>
</protein>
<keyword evidence="10" id="KW-0998">Cell outer membrane</keyword>
<keyword evidence="4" id="KW-1134">Transmembrane beta strand</keyword>
<feature type="domain" description="Porin" evidence="12">
    <location>
        <begin position="28"/>
        <end position="354"/>
    </location>
</feature>
<proteinExistence type="predicted"/>
<dbReference type="Pfam" id="PF13609">
    <property type="entry name" value="Porin_4"/>
    <property type="match status" value="1"/>
</dbReference>
<comment type="subunit">
    <text evidence="2">Homotrimer.</text>
</comment>
<evidence type="ECO:0000256" key="1">
    <source>
        <dbReference type="ARBA" id="ARBA00004571"/>
    </source>
</evidence>
<keyword evidence="9" id="KW-0472">Membrane</keyword>
<dbReference type="PANTHER" id="PTHR34501">
    <property type="entry name" value="PROTEIN YDDL-RELATED"/>
    <property type="match status" value="1"/>
</dbReference>
<sequence>MRFTLYPAMKTQFRFRTTQVATLTFFVGALLTGSAVAQSSVTLYGQVDSYIGTTRTPGSDRSFILGGGGMQTSYWGIKGTEDLGGGLKTIFDLNAFYRVDTGKGGSYDGEPFFARNAFVGLEHSSYGQVRLGRNTTPYFISTILFNPIVDSYVFGPAISHTYLSANNGKLFDPGVLGDTGWVNSIVYSTPNFNGLTVNAIYAFGEQPGSNGQNKWGGNIMYFRGPFAATVAFQQVKFNTNPGDVTSPASLVGFQKQNAVQAGISYDFSVVKVYAQGQYIKSEINGPSGDLKHVDGLAGVSVPIGAGSLLLTYAYGKSENDVASFHRNTASIAYDYNLSKRTDLYAAYYYDKLSGQAHGDAAGIGIRHRF</sequence>
<dbReference type="CDD" id="cd00342">
    <property type="entry name" value="gram_neg_porins"/>
    <property type="match status" value="1"/>
</dbReference>
<dbReference type="AlphaFoldDB" id="A0A7Z7JHQ2"/>
<dbReference type="GO" id="GO:0046930">
    <property type="term" value="C:pore complex"/>
    <property type="evidence" value="ECO:0007669"/>
    <property type="project" value="UniProtKB-KW"/>
</dbReference>
<evidence type="ECO:0000256" key="2">
    <source>
        <dbReference type="ARBA" id="ARBA00011233"/>
    </source>
</evidence>
<keyword evidence="3" id="KW-0813">Transport</keyword>
<evidence type="ECO:0000256" key="5">
    <source>
        <dbReference type="ARBA" id="ARBA00022692"/>
    </source>
</evidence>
<evidence type="ECO:0000256" key="4">
    <source>
        <dbReference type="ARBA" id="ARBA00022452"/>
    </source>
</evidence>
<dbReference type="GO" id="GO:0006811">
    <property type="term" value="P:monoatomic ion transport"/>
    <property type="evidence" value="ECO:0007669"/>
    <property type="project" value="UniProtKB-KW"/>
</dbReference>
<dbReference type="InterPro" id="IPR050298">
    <property type="entry name" value="Gram-neg_bact_OMP"/>
</dbReference>
<evidence type="ECO:0000259" key="12">
    <source>
        <dbReference type="Pfam" id="PF13609"/>
    </source>
</evidence>
<reference evidence="13 14" key="1">
    <citation type="submission" date="2018-01" db="EMBL/GenBank/DDBJ databases">
        <authorList>
            <person name="Clerissi C."/>
        </authorList>
    </citation>
    <scope>NUCLEOTIDE SEQUENCE [LARGE SCALE GENOMIC DNA]</scope>
    <source>
        <strain evidence="13">Cupriavidus taiwanensis STM 6021</strain>
    </source>
</reference>
<comment type="caution">
    <text evidence="13">The sequence shown here is derived from an EMBL/GenBank/DDBJ whole genome shotgun (WGS) entry which is preliminary data.</text>
</comment>
<comment type="subcellular location">
    <subcellularLocation>
        <location evidence="1">Cell outer membrane</location>
        <topology evidence="1">Multi-pass membrane protein</topology>
    </subcellularLocation>
</comment>
<dbReference type="SUPFAM" id="SSF56935">
    <property type="entry name" value="Porins"/>
    <property type="match status" value="1"/>
</dbReference>
<evidence type="ECO:0000256" key="11">
    <source>
        <dbReference type="SAM" id="SignalP"/>
    </source>
</evidence>
<dbReference type="PANTHER" id="PTHR34501:SF9">
    <property type="entry name" value="MAJOR OUTER MEMBRANE PROTEIN P.IA"/>
    <property type="match status" value="1"/>
</dbReference>
<dbReference type="GO" id="GO:0009279">
    <property type="term" value="C:cell outer membrane"/>
    <property type="evidence" value="ECO:0007669"/>
    <property type="project" value="UniProtKB-SubCell"/>
</dbReference>
<evidence type="ECO:0000256" key="6">
    <source>
        <dbReference type="ARBA" id="ARBA00022729"/>
    </source>
</evidence>
<evidence type="ECO:0000256" key="7">
    <source>
        <dbReference type="ARBA" id="ARBA00023065"/>
    </source>
</evidence>
<keyword evidence="5" id="KW-0812">Transmembrane</keyword>
<evidence type="ECO:0000256" key="10">
    <source>
        <dbReference type="ARBA" id="ARBA00023237"/>
    </source>
</evidence>
<keyword evidence="7" id="KW-0406">Ion transport</keyword>
<feature type="signal peptide" evidence="11">
    <location>
        <begin position="1"/>
        <end position="37"/>
    </location>
</feature>